<dbReference type="RefSeq" id="WP_015826286.1">
    <property type="nucleotide sequence ID" value="NC_012982.1"/>
</dbReference>
<evidence type="ECO:0000313" key="1">
    <source>
        <dbReference type="EMBL" id="ACT58136.1"/>
    </source>
</evidence>
<protein>
    <recommendedName>
        <fullName evidence="3">Pentapeptide repeat protein</fullName>
    </recommendedName>
</protein>
<dbReference type="HOGENOM" id="CLU_126990_0_0_5"/>
<accession>C6XMW6</accession>
<dbReference type="KEGG" id="hba:Hbal_0434"/>
<proteinExistence type="predicted"/>
<name>C6XMW6_HIRBI</name>
<dbReference type="Proteomes" id="UP000002745">
    <property type="component" value="Chromosome"/>
</dbReference>
<evidence type="ECO:0000313" key="2">
    <source>
        <dbReference type="Proteomes" id="UP000002745"/>
    </source>
</evidence>
<reference evidence="2" key="1">
    <citation type="journal article" date="2011" name="J. Bacteriol.">
        <title>Genome sequences of eight morphologically diverse alphaproteobacteria.</title>
        <authorList>
            <consortium name="US DOE Joint Genome Institute"/>
            <person name="Brown P.J."/>
            <person name="Kysela D.T."/>
            <person name="Buechlein A."/>
            <person name="Hemmerich C."/>
            <person name="Brun Y.V."/>
        </authorList>
    </citation>
    <scope>NUCLEOTIDE SEQUENCE [LARGE SCALE GENOMIC DNA]</scope>
    <source>
        <strain evidence="2">ATCC 49814 / DSM 5838 / IFAM 1418</strain>
    </source>
</reference>
<evidence type="ECO:0008006" key="3">
    <source>
        <dbReference type="Google" id="ProtNLM"/>
    </source>
</evidence>
<dbReference type="OrthoDB" id="154708at2"/>
<sequence>MPTIPSLEADCSKCAALCCVVFAFDKSDEFAIDKEAGETCVNLETVGSNCGKCKIHTTLKQDGFGGCAAYDCHGAGQRLMQEIYKGKSWIDDPALLPDIMDSFRGMLIVHELILLLQTASRLPLTALETEKYNKYMDRLCPENGWTERSLLKLETSEFRLEVGEFLVSLRHHANEIQRLMRKN</sequence>
<gene>
    <name evidence="1" type="ordered locus">Hbal_0434</name>
</gene>
<dbReference type="EMBL" id="CP001678">
    <property type="protein sequence ID" value="ACT58136.1"/>
    <property type="molecule type" value="Genomic_DNA"/>
</dbReference>
<dbReference type="eggNOG" id="COG1357">
    <property type="taxonomic scope" value="Bacteria"/>
</dbReference>
<organism evidence="1 2">
    <name type="scientific">Hirschia baltica (strain ATCC 49814 / DSM 5838 / IFAM 1418)</name>
    <dbReference type="NCBI Taxonomy" id="582402"/>
    <lineage>
        <taxon>Bacteria</taxon>
        <taxon>Pseudomonadati</taxon>
        <taxon>Pseudomonadota</taxon>
        <taxon>Alphaproteobacteria</taxon>
        <taxon>Hyphomonadales</taxon>
        <taxon>Hyphomonadaceae</taxon>
        <taxon>Hirschia</taxon>
    </lineage>
</organism>
<dbReference type="AlphaFoldDB" id="C6XMW6"/>
<dbReference type="STRING" id="582402.Hbal_0434"/>
<keyword evidence="2" id="KW-1185">Reference proteome</keyword>